<gene>
    <name evidence="10" type="primary">murF</name>
    <name evidence="15" type="ORF">CKO28_02000</name>
</gene>
<evidence type="ECO:0000259" key="13">
    <source>
        <dbReference type="Pfam" id="PF02875"/>
    </source>
</evidence>
<dbReference type="Pfam" id="PF02875">
    <property type="entry name" value="Mur_ligase_C"/>
    <property type="match status" value="1"/>
</dbReference>
<dbReference type="PANTHER" id="PTHR43024">
    <property type="entry name" value="UDP-N-ACETYLMURAMOYL-TRIPEPTIDE--D-ALANYL-D-ALANINE LIGASE"/>
    <property type="match status" value="1"/>
</dbReference>
<dbReference type="SUPFAM" id="SSF53623">
    <property type="entry name" value="MurD-like peptide ligases, catalytic domain"/>
    <property type="match status" value="1"/>
</dbReference>
<evidence type="ECO:0000256" key="4">
    <source>
        <dbReference type="ARBA" id="ARBA00022741"/>
    </source>
</evidence>
<keyword evidence="2 10" id="KW-0436">Ligase</keyword>
<comment type="subcellular location">
    <subcellularLocation>
        <location evidence="10 11">Cytoplasm</location>
    </subcellularLocation>
</comment>
<evidence type="ECO:0000259" key="14">
    <source>
        <dbReference type="Pfam" id="PF08245"/>
    </source>
</evidence>
<dbReference type="HAMAP" id="MF_02019">
    <property type="entry name" value="MurF"/>
    <property type="match status" value="1"/>
</dbReference>
<evidence type="ECO:0000313" key="16">
    <source>
        <dbReference type="Proteomes" id="UP001296873"/>
    </source>
</evidence>
<name>A0ABS1DBM0_9PROT</name>
<keyword evidence="3 10" id="KW-0132">Cell division</keyword>
<dbReference type="NCBIfam" id="NF010693">
    <property type="entry name" value="PRK14093.1"/>
    <property type="match status" value="1"/>
</dbReference>
<dbReference type="PANTHER" id="PTHR43024:SF1">
    <property type="entry name" value="UDP-N-ACETYLMURAMOYL-TRIPEPTIDE--D-ALANYL-D-ALANINE LIGASE"/>
    <property type="match status" value="1"/>
</dbReference>
<evidence type="ECO:0000313" key="15">
    <source>
        <dbReference type="EMBL" id="MBK1666815.1"/>
    </source>
</evidence>
<evidence type="ECO:0000256" key="9">
    <source>
        <dbReference type="ARBA" id="ARBA00023316"/>
    </source>
</evidence>
<dbReference type="Gene3D" id="3.40.1390.10">
    <property type="entry name" value="MurE/MurF, N-terminal domain"/>
    <property type="match status" value="1"/>
</dbReference>
<keyword evidence="16" id="KW-1185">Reference proteome</keyword>
<dbReference type="InterPro" id="IPR005863">
    <property type="entry name" value="UDP-N-AcMur_synth"/>
</dbReference>
<evidence type="ECO:0000256" key="7">
    <source>
        <dbReference type="ARBA" id="ARBA00022984"/>
    </source>
</evidence>
<comment type="caution">
    <text evidence="10">Lacks conserved residue(s) required for the propagation of feature annotation.</text>
</comment>
<evidence type="ECO:0000256" key="10">
    <source>
        <dbReference type="HAMAP-Rule" id="MF_02019"/>
    </source>
</evidence>
<dbReference type="InterPro" id="IPR051046">
    <property type="entry name" value="MurCDEF_CellWall_CoF430Synth"/>
</dbReference>
<dbReference type="RefSeq" id="WP_200338873.1">
    <property type="nucleotide sequence ID" value="NZ_NRRL01000002.1"/>
</dbReference>
<evidence type="ECO:0000256" key="3">
    <source>
        <dbReference type="ARBA" id="ARBA00022618"/>
    </source>
</evidence>
<evidence type="ECO:0000256" key="1">
    <source>
        <dbReference type="ARBA" id="ARBA00022490"/>
    </source>
</evidence>
<sequence length="481" mass="49451">MTETLWTAQDAAKATGGTATGDWTAAGVSIDTRTLEAGDLFVALRGPSFDGHRFAADALAKGAAAVMTDQLPDDLPADAATLRVGDTQQGLEALGAAGRARTRAKVLAITGSVGKTGTKEALRHALGQQGKTHASVASFNNHWGVPLSLARLPQNAAFAVFELGMNHPGEIAGLVRQVRPHAALITTIAPAHLGNFESEEGIADAKAEILEGIVDGGTVVLNRDNQHFDRLAHAAREQEISHIATFGEHPEAGVRLLDADCHAHASDVHAVVHGLEVSFRIALPGRHWVVNALGVLAMTHAADADVTRAAESFASLAPAAGRGVRREIQLADGTFELIDDSYNANPTSMAAAFDVLGRAALGAQGRRIAALGDMLELGLHSADMHAGLVQPIQQAGIDRVFTCGAEMAALNAALPEPLRGGHAADSATLGELVAGSVQTGDVVLVKGSAGARMGKVVAALDALDRAGSHGARSGQEGGHAA</sequence>
<comment type="pathway">
    <text evidence="10 11">Cell wall biogenesis; peptidoglycan biosynthesis.</text>
</comment>
<feature type="domain" description="Mur ligase N-terminal catalytic" evidence="12">
    <location>
        <begin position="26"/>
        <end position="72"/>
    </location>
</feature>
<evidence type="ECO:0000256" key="6">
    <source>
        <dbReference type="ARBA" id="ARBA00022960"/>
    </source>
</evidence>
<dbReference type="InterPro" id="IPR036615">
    <property type="entry name" value="Mur_ligase_C_dom_sf"/>
</dbReference>
<evidence type="ECO:0000256" key="8">
    <source>
        <dbReference type="ARBA" id="ARBA00023306"/>
    </source>
</evidence>
<dbReference type="SUPFAM" id="SSF53244">
    <property type="entry name" value="MurD-like peptide ligases, peptide-binding domain"/>
    <property type="match status" value="1"/>
</dbReference>
<proteinExistence type="inferred from homology"/>
<evidence type="ECO:0000256" key="11">
    <source>
        <dbReference type="RuleBase" id="RU004136"/>
    </source>
</evidence>
<dbReference type="NCBIfam" id="TIGR01143">
    <property type="entry name" value="murF"/>
    <property type="match status" value="1"/>
</dbReference>
<reference evidence="15 16" key="1">
    <citation type="journal article" date="2020" name="Microorganisms">
        <title>Osmotic Adaptation and Compatible Solute Biosynthesis of Phototrophic Bacteria as Revealed from Genome Analyses.</title>
        <authorList>
            <person name="Imhoff J.F."/>
            <person name="Rahn T."/>
            <person name="Kunzel S."/>
            <person name="Keller A."/>
            <person name="Neulinger S.C."/>
        </authorList>
    </citation>
    <scope>NUCLEOTIDE SEQUENCE [LARGE SCALE GENOMIC DNA]</scope>
    <source>
        <strain evidence="15 16">DSM 9895</strain>
    </source>
</reference>
<evidence type="ECO:0000256" key="5">
    <source>
        <dbReference type="ARBA" id="ARBA00022840"/>
    </source>
</evidence>
<dbReference type="InterPro" id="IPR000713">
    <property type="entry name" value="Mur_ligase_N"/>
</dbReference>
<keyword evidence="8 10" id="KW-0131">Cell cycle</keyword>
<comment type="caution">
    <text evidence="15">The sequence shown here is derived from an EMBL/GenBank/DDBJ whole genome shotgun (WGS) entry which is preliminary data.</text>
</comment>
<dbReference type="Gene3D" id="3.90.190.20">
    <property type="entry name" value="Mur ligase, C-terminal domain"/>
    <property type="match status" value="1"/>
</dbReference>
<keyword evidence="6 10" id="KW-0133">Cell shape</keyword>
<accession>A0ABS1DBM0</accession>
<organism evidence="15 16">
    <name type="scientific">Rhodovibrio sodomensis</name>
    <dbReference type="NCBI Taxonomy" id="1088"/>
    <lineage>
        <taxon>Bacteria</taxon>
        <taxon>Pseudomonadati</taxon>
        <taxon>Pseudomonadota</taxon>
        <taxon>Alphaproteobacteria</taxon>
        <taxon>Rhodospirillales</taxon>
        <taxon>Rhodovibrionaceae</taxon>
        <taxon>Rhodovibrio</taxon>
    </lineage>
</organism>
<comment type="similarity">
    <text evidence="10">Belongs to the MurCDEF family. MurF subfamily.</text>
</comment>
<dbReference type="InterPro" id="IPR013221">
    <property type="entry name" value="Mur_ligase_cen"/>
</dbReference>
<keyword evidence="1 10" id="KW-0963">Cytoplasm</keyword>
<keyword evidence="9 10" id="KW-0961">Cell wall biogenesis/degradation</keyword>
<protein>
    <recommendedName>
        <fullName evidence="10 11">UDP-N-acetylmuramoyl-tripeptide--D-alanyl-D-alanine ligase</fullName>
        <ecNumber evidence="10 11">6.3.2.10</ecNumber>
    </recommendedName>
    <alternativeName>
        <fullName evidence="10">D-alanyl-D-alanine-adding enzyme</fullName>
    </alternativeName>
</protein>
<dbReference type="InterPro" id="IPR036565">
    <property type="entry name" value="Mur-like_cat_sf"/>
</dbReference>
<dbReference type="Pfam" id="PF08245">
    <property type="entry name" value="Mur_ligase_M"/>
    <property type="match status" value="1"/>
</dbReference>
<dbReference type="InterPro" id="IPR004101">
    <property type="entry name" value="Mur_ligase_C"/>
</dbReference>
<dbReference type="EC" id="6.3.2.10" evidence="10 11"/>
<dbReference type="EMBL" id="NRRL01000002">
    <property type="protein sequence ID" value="MBK1666815.1"/>
    <property type="molecule type" value="Genomic_DNA"/>
</dbReference>
<dbReference type="InterPro" id="IPR035911">
    <property type="entry name" value="MurE/MurF_N"/>
</dbReference>
<comment type="catalytic activity">
    <reaction evidence="10 11">
        <text>D-alanyl-D-alanine + UDP-N-acetyl-alpha-D-muramoyl-L-alanyl-gamma-D-glutamyl-meso-2,6-diaminopimelate + ATP = UDP-N-acetyl-alpha-D-muramoyl-L-alanyl-gamma-D-glutamyl-meso-2,6-diaminopimeloyl-D-alanyl-D-alanine + ADP + phosphate + H(+)</text>
        <dbReference type="Rhea" id="RHEA:28374"/>
        <dbReference type="ChEBI" id="CHEBI:15378"/>
        <dbReference type="ChEBI" id="CHEBI:30616"/>
        <dbReference type="ChEBI" id="CHEBI:43474"/>
        <dbReference type="ChEBI" id="CHEBI:57822"/>
        <dbReference type="ChEBI" id="CHEBI:61386"/>
        <dbReference type="ChEBI" id="CHEBI:83905"/>
        <dbReference type="ChEBI" id="CHEBI:456216"/>
        <dbReference type="EC" id="6.3.2.10"/>
    </reaction>
</comment>
<dbReference type="Gene3D" id="3.40.1190.10">
    <property type="entry name" value="Mur-like, catalytic domain"/>
    <property type="match status" value="1"/>
</dbReference>
<evidence type="ECO:0000259" key="12">
    <source>
        <dbReference type="Pfam" id="PF01225"/>
    </source>
</evidence>
<dbReference type="Pfam" id="PF01225">
    <property type="entry name" value="Mur_ligase"/>
    <property type="match status" value="1"/>
</dbReference>
<dbReference type="Proteomes" id="UP001296873">
    <property type="component" value="Unassembled WGS sequence"/>
</dbReference>
<comment type="function">
    <text evidence="10 11">Involved in cell wall formation. Catalyzes the final step in the synthesis of UDP-N-acetylmuramoyl-pentapeptide, the precursor of murein.</text>
</comment>
<keyword evidence="5 10" id="KW-0067">ATP-binding</keyword>
<dbReference type="SUPFAM" id="SSF63418">
    <property type="entry name" value="MurE/MurF N-terminal domain"/>
    <property type="match status" value="1"/>
</dbReference>
<feature type="domain" description="Mur ligase C-terminal" evidence="13">
    <location>
        <begin position="333"/>
        <end position="448"/>
    </location>
</feature>
<keyword evidence="7 10" id="KW-0573">Peptidoglycan synthesis</keyword>
<evidence type="ECO:0000256" key="2">
    <source>
        <dbReference type="ARBA" id="ARBA00022598"/>
    </source>
</evidence>
<keyword evidence="4 10" id="KW-0547">Nucleotide-binding</keyword>
<feature type="domain" description="Mur ligase central" evidence="14">
    <location>
        <begin position="109"/>
        <end position="298"/>
    </location>
</feature>